<evidence type="ECO:0000256" key="1">
    <source>
        <dbReference type="SAM" id="Phobius"/>
    </source>
</evidence>
<dbReference type="Pfam" id="PF00024">
    <property type="entry name" value="PAN_1"/>
    <property type="match status" value="1"/>
</dbReference>
<proteinExistence type="predicted"/>
<keyword evidence="1" id="KW-0472">Membrane</keyword>
<organism evidence="4 5">
    <name type="scientific">Zingiber officinale</name>
    <name type="common">Ginger</name>
    <name type="synonym">Amomum zingiber</name>
    <dbReference type="NCBI Taxonomy" id="94328"/>
    <lineage>
        <taxon>Eukaryota</taxon>
        <taxon>Viridiplantae</taxon>
        <taxon>Streptophyta</taxon>
        <taxon>Embryophyta</taxon>
        <taxon>Tracheophyta</taxon>
        <taxon>Spermatophyta</taxon>
        <taxon>Magnoliopsida</taxon>
        <taxon>Liliopsida</taxon>
        <taxon>Zingiberales</taxon>
        <taxon>Zingiberaceae</taxon>
        <taxon>Zingiber</taxon>
    </lineage>
</organism>
<evidence type="ECO:0000313" key="5">
    <source>
        <dbReference type="Proteomes" id="UP000734854"/>
    </source>
</evidence>
<gene>
    <name evidence="4" type="ORF">ZIOFF_016799</name>
</gene>
<feature type="chain" id="PRO_5035328098" description="Apple domain-containing protein" evidence="2">
    <location>
        <begin position="21"/>
        <end position="168"/>
    </location>
</feature>
<comment type="caution">
    <text evidence="4">The sequence shown here is derived from an EMBL/GenBank/DDBJ whole genome shotgun (WGS) entry which is preliminary data.</text>
</comment>
<evidence type="ECO:0000256" key="2">
    <source>
        <dbReference type="SAM" id="SignalP"/>
    </source>
</evidence>
<evidence type="ECO:0000259" key="3">
    <source>
        <dbReference type="Pfam" id="PF00024"/>
    </source>
</evidence>
<dbReference type="Proteomes" id="UP000734854">
    <property type="component" value="Unassembled WGS sequence"/>
</dbReference>
<feature type="domain" description="Apple" evidence="3">
    <location>
        <begin position="38"/>
        <end position="81"/>
    </location>
</feature>
<feature type="transmembrane region" description="Helical" evidence="1">
    <location>
        <begin position="115"/>
        <end position="136"/>
    </location>
</feature>
<name>A0A8J5LI08_ZINOF</name>
<protein>
    <recommendedName>
        <fullName evidence="3">Apple domain-containing protein</fullName>
    </recommendedName>
</protein>
<keyword evidence="1" id="KW-0812">Transmembrane</keyword>
<keyword evidence="5" id="KW-1185">Reference proteome</keyword>
<dbReference type="SUPFAM" id="SSF57414">
    <property type="entry name" value="Hairpin loop containing domain-like"/>
    <property type="match status" value="1"/>
</dbReference>
<dbReference type="EMBL" id="JACMSC010000004">
    <property type="protein sequence ID" value="KAG6526798.1"/>
    <property type="molecule type" value="Genomic_DNA"/>
</dbReference>
<evidence type="ECO:0000313" key="4">
    <source>
        <dbReference type="EMBL" id="KAG6526798.1"/>
    </source>
</evidence>
<accession>A0A8J5LI08</accession>
<keyword evidence="1" id="KW-1133">Transmembrane helix</keyword>
<keyword evidence="2" id="KW-0732">Signal</keyword>
<reference evidence="4 5" key="1">
    <citation type="submission" date="2020-08" db="EMBL/GenBank/DDBJ databases">
        <title>Plant Genome Project.</title>
        <authorList>
            <person name="Zhang R.-G."/>
        </authorList>
    </citation>
    <scope>NUCLEOTIDE SEQUENCE [LARGE SCALE GENOMIC DNA]</scope>
    <source>
        <tissue evidence="4">Rhizome</tissue>
    </source>
</reference>
<sequence length="168" mass="18727">MHHIFALEFLCTELLNLNLAVLHVASSVLWRTAMSRRGVDLANDELTQHLKVASLEQCEESCERNCSCWAAIHHNVSGYCYRLDYPITLVATNERKVGYFKVWVSGNGGRTVKKAMLAVGGVLFGGVVAVAGYGVWKWWRGRRLVAYMDLNSASSQLIELSSTFNNGE</sequence>
<dbReference type="AlphaFoldDB" id="A0A8J5LI08"/>
<feature type="signal peptide" evidence="2">
    <location>
        <begin position="1"/>
        <end position="20"/>
    </location>
</feature>
<dbReference type="InterPro" id="IPR003609">
    <property type="entry name" value="Pan_app"/>
</dbReference>